<accession>A0A7S2KTU2</accession>
<protein>
    <recommendedName>
        <fullName evidence="2">Carrier domain-containing protein</fullName>
    </recommendedName>
</protein>
<keyword evidence="1" id="KW-0472">Membrane</keyword>
<dbReference type="InterPro" id="IPR036736">
    <property type="entry name" value="ACP-like_sf"/>
</dbReference>
<sequence>MYEWYWMATRHGEYWAMPRDFYWFSPKYCPIDIWEFFILLFLTVALSVILEFHLNSVLVEWSALLVQKLTGKDSLVIGKEATVTEVLIQIIGSITGGSDVDASSSLLESGLSSITSLVLIAKIKQHYKSLVLTSRDIFEVETVGEFSALIADRLNQTAKNGGGFEFNTTTRIARKSRRASVALKMSESQSIRT</sequence>
<reference evidence="3" key="1">
    <citation type="submission" date="2021-01" db="EMBL/GenBank/DDBJ databases">
        <authorList>
            <person name="Corre E."/>
            <person name="Pelletier E."/>
            <person name="Niang G."/>
            <person name="Scheremetjew M."/>
            <person name="Finn R."/>
            <person name="Kale V."/>
            <person name="Holt S."/>
            <person name="Cochrane G."/>
            <person name="Meng A."/>
            <person name="Brown T."/>
            <person name="Cohen L."/>
        </authorList>
    </citation>
    <scope>NUCLEOTIDE SEQUENCE</scope>
    <source>
        <strain evidence="3">B650</strain>
    </source>
</reference>
<dbReference type="SUPFAM" id="SSF47336">
    <property type="entry name" value="ACP-like"/>
    <property type="match status" value="1"/>
</dbReference>
<keyword evidence="1" id="KW-1133">Transmembrane helix</keyword>
<dbReference type="Gene3D" id="1.10.1200.10">
    <property type="entry name" value="ACP-like"/>
    <property type="match status" value="1"/>
</dbReference>
<gene>
    <name evidence="3" type="ORF">LDAN0321_LOCUS11388</name>
</gene>
<dbReference type="Pfam" id="PF00550">
    <property type="entry name" value="PP-binding"/>
    <property type="match status" value="1"/>
</dbReference>
<name>A0A7S2KTU2_9STRA</name>
<keyword evidence="1" id="KW-0812">Transmembrane</keyword>
<dbReference type="AlphaFoldDB" id="A0A7S2KTU2"/>
<proteinExistence type="predicted"/>
<dbReference type="EMBL" id="HBGY01017568">
    <property type="protein sequence ID" value="CAD9584712.1"/>
    <property type="molecule type" value="Transcribed_RNA"/>
</dbReference>
<organism evidence="3">
    <name type="scientific">Leptocylindrus danicus</name>
    <dbReference type="NCBI Taxonomy" id="163516"/>
    <lineage>
        <taxon>Eukaryota</taxon>
        <taxon>Sar</taxon>
        <taxon>Stramenopiles</taxon>
        <taxon>Ochrophyta</taxon>
        <taxon>Bacillariophyta</taxon>
        <taxon>Coscinodiscophyceae</taxon>
        <taxon>Chaetocerotophycidae</taxon>
        <taxon>Leptocylindrales</taxon>
        <taxon>Leptocylindraceae</taxon>
        <taxon>Leptocylindrus</taxon>
    </lineage>
</organism>
<dbReference type="InterPro" id="IPR009081">
    <property type="entry name" value="PP-bd_ACP"/>
</dbReference>
<feature type="transmembrane region" description="Helical" evidence="1">
    <location>
        <begin position="33"/>
        <end position="54"/>
    </location>
</feature>
<evidence type="ECO:0000256" key="1">
    <source>
        <dbReference type="SAM" id="Phobius"/>
    </source>
</evidence>
<dbReference type="PROSITE" id="PS50075">
    <property type="entry name" value="CARRIER"/>
    <property type="match status" value="1"/>
</dbReference>
<feature type="domain" description="Carrier" evidence="2">
    <location>
        <begin position="78"/>
        <end position="154"/>
    </location>
</feature>
<evidence type="ECO:0000259" key="2">
    <source>
        <dbReference type="PROSITE" id="PS50075"/>
    </source>
</evidence>
<evidence type="ECO:0000313" key="3">
    <source>
        <dbReference type="EMBL" id="CAD9584712.1"/>
    </source>
</evidence>